<keyword evidence="12" id="KW-1133">Transmembrane helix</keyword>
<feature type="domain" description="Protein kinase" evidence="13">
    <location>
        <begin position="29"/>
        <end position="265"/>
    </location>
</feature>
<dbReference type="PANTHER" id="PTHR24363">
    <property type="entry name" value="SERINE/THREONINE PROTEIN KINASE"/>
    <property type="match status" value="1"/>
</dbReference>
<organism evidence="14 15">
    <name type="scientific">Blautia luti DSM 14534 = JCM 17040</name>
    <dbReference type="NCBI Taxonomy" id="649762"/>
    <lineage>
        <taxon>Bacteria</taxon>
        <taxon>Bacillati</taxon>
        <taxon>Bacillota</taxon>
        <taxon>Clostridia</taxon>
        <taxon>Lachnospirales</taxon>
        <taxon>Lachnospiraceae</taxon>
        <taxon>Blautia</taxon>
    </lineage>
</organism>
<sequence>MYMKKEQILNNSISEKAKYHLPLEMQEHWTVYESLKESEDSFTVLVKESVTGVFCVLKWGRKLQAEMLRKEMEILQKLTEMGLTGIPKAYRIFEENGGVYFLREYIEGTPLSQIVLQKGGIQERELCRISIKICHAAEQFQDLEDPMIHRDIKPENIVITPGGEVIFIDFGTMRSYKKDSQRDTFVVGTRGTAAPEQYGYTQTDQRTDVYAIGQTMLYMAIENYEQNQLSECDISRKMKKVIEKACSFEPDKRYADAAELGKAIEKCQEDNRKNGYKKVGAAVGLIVAGYILAVLFPCTTVVKNGKITADRNVTENQITAENTQEEETDQNTEQSQDPKQISDAKQSQNNKIIFKEELIEAAVRKELNLSETDEITADMLENVRKLRIVGKEILDDEDCFWGIGHHIDGKDSSFGSVRGSITDLSDLTQMINLEELALCNQRIEDISDLKDLPLKELYLSKNMITDFSGIQSLIDLDILCIMENPAEDLSSLGECSSVSQLNIQGMYLADINFLKSMNLNYLDMNNAEVENGIFEPLTEMKNLDSLCMCNVNETAAETLSKMSTLKSLVMWGGETSLEDLKPLKGMNGLESLAFTAPISSVEGIEEFPSLNFLSVSFSLVKDLTPITGAENLQVIDISNAEIENYEALFKHTGLKEVRCSEEQKQEILKVNSFPDFEIYT</sequence>
<evidence type="ECO:0000256" key="4">
    <source>
        <dbReference type="ARBA" id="ARBA00022679"/>
    </source>
</evidence>
<evidence type="ECO:0000256" key="6">
    <source>
        <dbReference type="ARBA" id="ARBA00022741"/>
    </source>
</evidence>
<dbReference type="Gene3D" id="1.10.510.10">
    <property type="entry name" value="Transferase(Phosphotransferase) domain 1"/>
    <property type="match status" value="1"/>
</dbReference>
<keyword evidence="4" id="KW-0808">Transferase</keyword>
<comment type="catalytic activity">
    <reaction evidence="10">
        <text>L-seryl-[protein] + ATP = O-phospho-L-seryl-[protein] + ADP + H(+)</text>
        <dbReference type="Rhea" id="RHEA:17989"/>
        <dbReference type="Rhea" id="RHEA-COMP:9863"/>
        <dbReference type="Rhea" id="RHEA-COMP:11604"/>
        <dbReference type="ChEBI" id="CHEBI:15378"/>
        <dbReference type="ChEBI" id="CHEBI:29999"/>
        <dbReference type="ChEBI" id="CHEBI:30616"/>
        <dbReference type="ChEBI" id="CHEBI:83421"/>
        <dbReference type="ChEBI" id="CHEBI:456216"/>
        <dbReference type="EC" id="2.7.11.1"/>
    </reaction>
</comment>
<dbReference type="GO" id="GO:0005524">
    <property type="term" value="F:ATP binding"/>
    <property type="evidence" value="ECO:0007669"/>
    <property type="project" value="UniProtKB-KW"/>
</dbReference>
<dbReference type="InterPro" id="IPR000719">
    <property type="entry name" value="Prot_kinase_dom"/>
</dbReference>
<keyword evidence="8" id="KW-0067">ATP-binding</keyword>
<dbReference type="Proteomes" id="UP000437824">
    <property type="component" value="Unassembled WGS sequence"/>
</dbReference>
<comment type="catalytic activity">
    <reaction evidence="9">
        <text>L-threonyl-[protein] + ATP = O-phospho-L-threonyl-[protein] + ADP + H(+)</text>
        <dbReference type="Rhea" id="RHEA:46608"/>
        <dbReference type="Rhea" id="RHEA-COMP:11060"/>
        <dbReference type="Rhea" id="RHEA-COMP:11605"/>
        <dbReference type="ChEBI" id="CHEBI:15378"/>
        <dbReference type="ChEBI" id="CHEBI:30013"/>
        <dbReference type="ChEBI" id="CHEBI:30616"/>
        <dbReference type="ChEBI" id="CHEBI:61977"/>
        <dbReference type="ChEBI" id="CHEBI:456216"/>
        <dbReference type="EC" id="2.7.11.1"/>
    </reaction>
</comment>
<keyword evidence="5" id="KW-0677">Repeat</keyword>
<evidence type="ECO:0000256" key="12">
    <source>
        <dbReference type="SAM" id="Phobius"/>
    </source>
</evidence>
<dbReference type="EC" id="2.7.11.1" evidence="1"/>
<evidence type="ECO:0000256" key="1">
    <source>
        <dbReference type="ARBA" id="ARBA00012513"/>
    </source>
</evidence>
<dbReference type="Gene3D" id="3.80.10.10">
    <property type="entry name" value="Ribonuclease Inhibitor"/>
    <property type="match status" value="3"/>
</dbReference>
<dbReference type="SMART" id="SM00220">
    <property type="entry name" value="S_TKc"/>
    <property type="match status" value="1"/>
</dbReference>
<proteinExistence type="predicted"/>
<evidence type="ECO:0000256" key="8">
    <source>
        <dbReference type="ARBA" id="ARBA00022840"/>
    </source>
</evidence>
<keyword evidence="12" id="KW-0812">Transmembrane</keyword>
<comment type="caution">
    <text evidence="14">The sequence shown here is derived from an EMBL/GenBank/DDBJ whole genome shotgun (WGS) entry which is preliminary data.</text>
</comment>
<dbReference type="EMBL" id="WMBC01000019">
    <property type="protein sequence ID" value="MTD62740.1"/>
    <property type="molecule type" value="Genomic_DNA"/>
</dbReference>
<evidence type="ECO:0000256" key="5">
    <source>
        <dbReference type="ARBA" id="ARBA00022737"/>
    </source>
</evidence>
<dbReference type="PROSITE" id="PS00108">
    <property type="entry name" value="PROTEIN_KINASE_ST"/>
    <property type="match status" value="1"/>
</dbReference>
<feature type="transmembrane region" description="Helical" evidence="12">
    <location>
        <begin position="279"/>
        <end position="296"/>
    </location>
</feature>
<keyword evidence="6" id="KW-0547">Nucleotide-binding</keyword>
<keyword evidence="2" id="KW-0723">Serine/threonine-protein kinase</keyword>
<keyword evidence="3" id="KW-0433">Leucine-rich repeat</keyword>
<dbReference type="Pfam" id="PF00069">
    <property type="entry name" value="Pkinase"/>
    <property type="match status" value="1"/>
</dbReference>
<evidence type="ECO:0000256" key="7">
    <source>
        <dbReference type="ARBA" id="ARBA00022777"/>
    </source>
</evidence>
<dbReference type="PROSITE" id="PS51450">
    <property type="entry name" value="LRR"/>
    <property type="match status" value="2"/>
</dbReference>
<keyword evidence="12" id="KW-0472">Membrane</keyword>
<evidence type="ECO:0000256" key="3">
    <source>
        <dbReference type="ARBA" id="ARBA00022614"/>
    </source>
</evidence>
<dbReference type="InterPro" id="IPR008271">
    <property type="entry name" value="Ser/Thr_kinase_AS"/>
</dbReference>
<evidence type="ECO:0000259" key="13">
    <source>
        <dbReference type="PROSITE" id="PS50011"/>
    </source>
</evidence>
<evidence type="ECO:0000256" key="11">
    <source>
        <dbReference type="SAM" id="MobiDB-lite"/>
    </source>
</evidence>
<evidence type="ECO:0000256" key="2">
    <source>
        <dbReference type="ARBA" id="ARBA00022527"/>
    </source>
</evidence>
<dbReference type="InterPro" id="IPR001611">
    <property type="entry name" value="Leu-rich_rpt"/>
</dbReference>
<feature type="region of interest" description="Disordered" evidence="11">
    <location>
        <begin position="318"/>
        <end position="346"/>
    </location>
</feature>
<evidence type="ECO:0000256" key="10">
    <source>
        <dbReference type="ARBA" id="ARBA00048679"/>
    </source>
</evidence>
<dbReference type="AlphaFoldDB" id="A0A844GPX0"/>
<dbReference type="InterPro" id="IPR011009">
    <property type="entry name" value="Kinase-like_dom_sf"/>
</dbReference>
<reference evidence="14 15" key="1">
    <citation type="submission" date="2019-11" db="EMBL/GenBank/DDBJ databases">
        <title>Draft genome sequence of Blautia luti DSM 14534T, isolated from human stool.</title>
        <authorList>
            <person name="Ortiz R."/>
            <person name="Melis-Arcos F."/>
            <person name="Covarrubias P."/>
            <person name="Cardenas J.P."/>
            <person name="Perez-Donoso J."/>
            <person name="Almonacid D."/>
        </authorList>
    </citation>
    <scope>NUCLEOTIDE SEQUENCE [LARGE SCALE GENOMIC DNA]</scope>
    <source>
        <strain evidence="14 15">DSM 14534</strain>
    </source>
</reference>
<dbReference type="PROSITE" id="PS50011">
    <property type="entry name" value="PROTEIN_KINASE_DOM"/>
    <property type="match status" value="1"/>
</dbReference>
<dbReference type="InterPro" id="IPR032675">
    <property type="entry name" value="LRR_dom_sf"/>
</dbReference>
<gene>
    <name evidence="14" type="ORF">GKZ57_16245</name>
</gene>
<dbReference type="SUPFAM" id="SSF52058">
    <property type="entry name" value="L domain-like"/>
    <property type="match status" value="1"/>
</dbReference>
<accession>A0A844GPX0</accession>
<dbReference type="PANTHER" id="PTHR24363:SF0">
    <property type="entry name" value="SERINE_THREONINE KINASE LIKE DOMAIN CONTAINING 1"/>
    <property type="match status" value="1"/>
</dbReference>
<evidence type="ECO:0000313" key="15">
    <source>
        <dbReference type="Proteomes" id="UP000437824"/>
    </source>
</evidence>
<keyword evidence="7 14" id="KW-0418">Kinase</keyword>
<evidence type="ECO:0000313" key="14">
    <source>
        <dbReference type="EMBL" id="MTD62740.1"/>
    </source>
</evidence>
<protein>
    <recommendedName>
        <fullName evidence="1">non-specific serine/threonine protein kinase</fullName>
        <ecNumber evidence="1">2.7.11.1</ecNumber>
    </recommendedName>
</protein>
<dbReference type="SUPFAM" id="SSF56112">
    <property type="entry name" value="Protein kinase-like (PK-like)"/>
    <property type="match status" value="1"/>
</dbReference>
<name>A0A844GPX0_9FIRM</name>
<dbReference type="GO" id="GO:0004674">
    <property type="term" value="F:protein serine/threonine kinase activity"/>
    <property type="evidence" value="ECO:0007669"/>
    <property type="project" value="UniProtKB-KW"/>
</dbReference>
<evidence type="ECO:0000256" key="9">
    <source>
        <dbReference type="ARBA" id="ARBA00047899"/>
    </source>
</evidence>